<proteinExistence type="predicted"/>
<dbReference type="GO" id="GO:0003677">
    <property type="term" value="F:DNA binding"/>
    <property type="evidence" value="ECO:0007669"/>
    <property type="project" value="InterPro"/>
</dbReference>
<dbReference type="AlphaFoldDB" id="A0AB73T887"/>
<evidence type="ECO:0000259" key="5">
    <source>
        <dbReference type="PROSITE" id="PS50930"/>
    </source>
</evidence>
<dbReference type="Pfam" id="PF00072">
    <property type="entry name" value="Response_reg"/>
    <property type="match status" value="1"/>
</dbReference>
<dbReference type="RefSeq" id="WP_109625052.1">
    <property type="nucleotide sequence ID" value="NZ_JANKBI010000005.1"/>
</dbReference>
<comment type="caution">
    <text evidence="6">The sequence shown here is derived from an EMBL/GenBank/DDBJ whole genome shotgun (WGS) entry which is preliminary data.</text>
</comment>
<dbReference type="PROSITE" id="PS50930">
    <property type="entry name" value="HTH_LYTTR"/>
    <property type="match status" value="1"/>
</dbReference>
<evidence type="ECO:0000313" key="7">
    <source>
        <dbReference type="Proteomes" id="UP000245412"/>
    </source>
</evidence>
<dbReference type="Gene3D" id="2.40.50.1020">
    <property type="entry name" value="LytTr DNA-binding domain"/>
    <property type="match status" value="1"/>
</dbReference>
<dbReference type="Pfam" id="PF04397">
    <property type="entry name" value="LytTR"/>
    <property type="match status" value="1"/>
</dbReference>
<evidence type="ECO:0000313" key="6">
    <source>
        <dbReference type="EMBL" id="PWJ78118.1"/>
    </source>
</evidence>
<dbReference type="InterPro" id="IPR007492">
    <property type="entry name" value="LytTR_DNA-bd_dom"/>
</dbReference>
<dbReference type="InterPro" id="IPR046947">
    <property type="entry name" value="LytR-like"/>
</dbReference>
<dbReference type="SMART" id="SM00448">
    <property type="entry name" value="REC"/>
    <property type="match status" value="1"/>
</dbReference>
<dbReference type="EMBL" id="QGGY01000002">
    <property type="protein sequence ID" value="PWJ78118.1"/>
    <property type="molecule type" value="Genomic_DNA"/>
</dbReference>
<sequence length="232" mass="26873">MLKIAVCDDEKIILEQIKRYVEAFEVPSSVDVYHSGEGLLMSGRHYDIIFLDIDMQGINGIETARRIRRSDKKVKIIYVTGYNDFASSAFSVHAFGYLLKPVKQEQIHRQLREAVSYTEQEAPVQTVRFETESGIKDLDIKEIYYFEYLDRKIQIKTDAGIYRLKGSITMMAEKMEKYGFCMPHKSFVVNLYQVKSLKGYDITMMDGSVVPLSQKKSVEFREKLSSFLARQI</sequence>
<dbReference type="InterPro" id="IPR001789">
    <property type="entry name" value="Sig_transdc_resp-reg_receiver"/>
</dbReference>
<evidence type="ECO:0000256" key="2">
    <source>
        <dbReference type="ARBA" id="ARBA00024867"/>
    </source>
</evidence>
<name>A0AB73T887_9FIRM</name>
<dbReference type="SUPFAM" id="SSF52172">
    <property type="entry name" value="CheY-like"/>
    <property type="match status" value="1"/>
</dbReference>
<protein>
    <recommendedName>
        <fullName evidence="1">Stage 0 sporulation protein A homolog</fullName>
    </recommendedName>
</protein>
<dbReference type="PROSITE" id="PS50110">
    <property type="entry name" value="RESPONSE_REGULATORY"/>
    <property type="match status" value="1"/>
</dbReference>
<comment type="function">
    <text evidence="2">May play the central regulatory role in sporulation. It may be an element of the effector pathway responsible for the activation of sporulation genes in response to nutritional stress. Spo0A may act in concert with spo0H (a sigma factor) to control the expression of some genes that are critical to the sporulation process.</text>
</comment>
<dbReference type="PANTHER" id="PTHR37299:SF1">
    <property type="entry name" value="STAGE 0 SPORULATION PROTEIN A HOMOLOG"/>
    <property type="match status" value="1"/>
</dbReference>
<dbReference type="SMART" id="SM00850">
    <property type="entry name" value="LytTR"/>
    <property type="match status" value="1"/>
</dbReference>
<keyword evidence="7" id="KW-1185">Reference proteome</keyword>
<feature type="domain" description="Response regulatory" evidence="4">
    <location>
        <begin position="3"/>
        <end position="115"/>
    </location>
</feature>
<dbReference type="GO" id="GO:0000156">
    <property type="term" value="F:phosphorelay response regulator activity"/>
    <property type="evidence" value="ECO:0007669"/>
    <property type="project" value="InterPro"/>
</dbReference>
<gene>
    <name evidence="6" type="ORF">C7383_102254</name>
</gene>
<feature type="domain" description="HTH LytTR-type" evidence="5">
    <location>
        <begin position="129"/>
        <end position="226"/>
    </location>
</feature>
<reference evidence="6 7" key="1">
    <citation type="submission" date="2018-05" db="EMBL/GenBank/DDBJ databases">
        <authorList>
            <person name="Goeker M."/>
            <person name="Huntemann M."/>
            <person name="Clum A."/>
            <person name="Pillay M."/>
            <person name="Palaniappan K."/>
            <person name="Varghese N."/>
            <person name="Mikhailova N."/>
            <person name="Stamatis D."/>
            <person name="Reddy T."/>
            <person name="Daum C."/>
            <person name="Shapiro N."/>
            <person name="Ivanova N."/>
            <person name="Kyrpides N."/>
            <person name="Woyke T."/>
        </authorList>
    </citation>
    <scope>NUCLEOTIDE SEQUENCE [LARGE SCALE GENOMIC DNA]</scope>
    <source>
        <strain evidence="6 7">DSM 26524</strain>
    </source>
</reference>
<evidence type="ECO:0000259" key="4">
    <source>
        <dbReference type="PROSITE" id="PS50110"/>
    </source>
</evidence>
<organism evidence="6 7">
    <name type="scientific">Murimonas intestini</name>
    <dbReference type="NCBI Taxonomy" id="1337051"/>
    <lineage>
        <taxon>Bacteria</taxon>
        <taxon>Bacillati</taxon>
        <taxon>Bacillota</taxon>
        <taxon>Clostridia</taxon>
        <taxon>Lachnospirales</taxon>
        <taxon>Lachnospiraceae</taxon>
        <taxon>Murimonas</taxon>
    </lineage>
</organism>
<evidence type="ECO:0000256" key="3">
    <source>
        <dbReference type="PROSITE-ProRule" id="PRU00169"/>
    </source>
</evidence>
<dbReference type="InterPro" id="IPR011006">
    <property type="entry name" value="CheY-like_superfamily"/>
</dbReference>
<keyword evidence="3" id="KW-0597">Phosphoprotein</keyword>
<feature type="modified residue" description="4-aspartylphosphate" evidence="3">
    <location>
        <position position="52"/>
    </location>
</feature>
<accession>A0AB73T887</accession>
<evidence type="ECO:0000256" key="1">
    <source>
        <dbReference type="ARBA" id="ARBA00018672"/>
    </source>
</evidence>
<dbReference type="Gene3D" id="3.40.50.2300">
    <property type="match status" value="1"/>
</dbReference>
<dbReference type="PANTHER" id="PTHR37299">
    <property type="entry name" value="TRANSCRIPTIONAL REGULATOR-RELATED"/>
    <property type="match status" value="1"/>
</dbReference>
<dbReference type="Proteomes" id="UP000245412">
    <property type="component" value="Unassembled WGS sequence"/>
</dbReference>